<dbReference type="PANTHER" id="PTHR43037">
    <property type="entry name" value="UNNAMED PRODUCT-RELATED"/>
    <property type="match status" value="1"/>
</dbReference>
<dbReference type="Gene3D" id="3.40.50.1820">
    <property type="entry name" value="alpha/beta hydrolase"/>
    <property type="match status" value="1"/>
</dbReference>
<proteinExistence type="predicted"/>
<evidence type="ECO:0000256" key="1">
    <source>
        <dbReference type="ARBA" id="ARBA00022729"/>
    </source>
</evidence>
<dbReference type="InterPro" id="IPR050955">
    <property type="entry name" value="Plant_Biomass_Hydrol_Est"/>
</dbReference>
<dbReference type="InterPro" id="IPR002925">
    <property type="entry name" value="Dienelactn_hydro"/>
</dbReference>
<feature type="domain" description="Dienelactone hydrolase" evidence="2">
    <location>
        <begin position="86"/>
        <end position="182"/>
    </location>
</feature>
<dbReference type="SUPFAM" id="SSF53474">
    <property type="entry name" value="alpha/beta-Hydrolases"/>
    <property type="match status" value="1"/>
</dbReference>
<gene>
    <name evidence="3" type="ORF">MKP09_19090</name>
</gene>
<dbReference type="EMBL" id="JAKWBL010000004">
    <property type="protein sequence ID" value="MCH5599869.1"/>
    <property type="molecule type" value="Genomic_DNA"/>
</dbReference>
<dbReference type="Pfam" id="PF01738">
    <property type="entry name" value="DLH"/>
    <property type="match status" value="1"/>
</dbReference>
<dbReference type="PANTHER" id="PTHR43037:SF1">
    <property type="entry name" value="BLL1128 PROTEIN"/>
    <property type="match status" value="1"/>
</dbReference>
<dbReference type="RefSeq" id="WP_240833326.1">
    <property type="nucleotide sequence ID" value="NZ_JAKWBL010000004.1"/>
</dbReference>
<evidence type="ECO:0000259" key="2">
    <source>
        <dbReference type="Pfam" id="PF01738"/>
    </source>
</evidence>
<accession>A0ABS9SNZ1</accession>
<protein>
    <submittedName>
        <fullName evidence="3">Prolyl oligopeptidase family serine peptidase</fullName>
    </submittedName>
</protein>
<keyword evidence="1" id="KW-0732">Signal</keyword>
<dbReference type="Proteomes" id="UP001202248">
    <property type="component" value="Unassembled WGS sequence"/>
</dbReference>
<name>A0ABS9SNZ1_9BACT</name>
<comment type="caution">
    <text evidence="3">The sequence shown here is derived from an EMBL/GenBank/DDBJ whole genome shotgun (WGS) entry which is preliminary data.</text>
</comment>
<organism evidence="3 4">
    <name type="scientific">Niabella ginsengisoli</name>
    <dbReference type="NCBI Taxonomy" id="522298"/>
    <lineage>
        <taxon>Bacteria</taxon>
        <taxon>Pseudomonadati</taxon>
        <taxon>Bacteroidota</taxon>
        <taxon>Chitinophagia</taxon>
        <taxon>Chitinophagales</taxon>
        <taxon>Chitinophagaceae</taxon>
        <taxon>Niabella</taxon>
    </lineage>
</organism>
<evidence type="ECO:0000313" key="4">
    <source>
        <dbReference type="Proteomes" id="UP001202248"/>
    </source>
</evidence>
<sequence length="207" mass="23113">MVFLHGAGERGNDNEKQLTHGGKLFLEEKNRDQHPAIVVFPQCSQSSFWSNVKVKGTGAERLFDFADGGTPTVPMQLVIDLTKEILAKYSVRKNQVYVMGLSMGGMGTFELVNRMPETFAAAVPICGGANISTAKNLKSVKWWVFHGAKDDVVLPRYSEEMVAAMKKNNVDVKFTLFPDANHNSWDPAFAQPELLNWMFAQKRKTKS</sequence>
<keyword evidence="4" id="KW-1185">Reference proteome</keyword>
<dbReference type="InterPro" id="IPR029058">
    <property type="entry name" value="AB_hydrolase_fold"/>
</dbReference>
<evidence type="ECO:0000313" key="3">
    <source>
        <dbReference type="EMBL" id="MCH5599869.1"/>
    </source>
</evidence>
<reference evidence="3 4" key="1">
    <citation type="submission" date="2022-02" db="EMBL/GenBank/DDBJ databases">
        <authorList>
            <person name="Min J."/>
        </authorList>
    </citation>
    <scope>NUCLEOTIDE SEQUENCE [LARGE SCALE GENOMIC DNA]</scope>
    <source>
        <strain evidence="3 4">GR10-1</strain>
    </source>
</reference>